<organism evidence="2 3">
    <name type="scientific">Clostridium acetobutylicum (strain ATCC 824 / DSM 792 / JCM 1419 / IAM 19013 / LMG 5710 / NBRC 13948 / NRRL B-527 / VKM B-1787 / 2291 / W)</name>
    <dbReference type="NCBI Taxonomy" id="272562"/>
    <lineage>
        <taxon>Bacteria</taxon>
        <taxon>Bacillati</taxon>
        <taxon>Bacillota</taxon>
        <taxon>Clostridia</taxon>
        <taxon>Eubacteriales</taxon>
        <taxon>Clostridiaceae</taxon>
        <taxon>Clostridium</taxon>
    </lineage>
</organism>
<dbReference type="AlphaFoldDB" id="Q97TS6"/>
<evidence type="ECO:0000313" key="3">
    <source>
        <dbReference type="Proteomes" id="UP000000814"/>
    </source>
</evidence>
<proteinExistence type="predicted"/>
<evidence type="ECO:0000313" key="2">
    <source>
        <dbReference type="EMBL" id="AAK76767.1"/>
    </source>
</evidence>
<dbReference type="RefSeq" id="WP_010890706.1">
    <property type="nucleotide sequence ID" value="NC_001988.2"/>
</dbReference>
<dbReference type="GeneID" id="45000254"/>
<dbReference type="EMBL" id="AE001438">
    <property type="protein sequence ID" value="AAK76767.1"/>
    <property type="molecule type" value="Genomic_DNA"/>
</dbReference>
<sequence length="71" mass="8624">MFVHLMNTFKTLVKGRGFYPILMVITTWTYSLILFLVFIWELVLYIFKVKYDNPEFKEIVKKNSDKNKKQN</sequence>
<accession>Q97TS6</accession>
<reference evidence="2 3" key="1">
    <citation type="journal article" date="2001" name="J. Bacteriol.">
        <title>Genome sequence and comparative analysis of the solvent-producing bacterium Clostridium acetobutylicum.</title>
        <authorList>
            <person name="Nolling J."/>
            <person name="Breton G."/>
            <person name="Omelchenko M.V."/>
            <person name="Makarova K.S."/>
            <person name="Zeng Q."/>
            <person name="Gibson R."/>
            <person name="Lee H.M."/>
            <person name="Dubois J."/>
            <person name="Qiu D."/>
            <person name="Hitti J."/>
            <person name="Wolf Y.I."/>
            <person name="Tatusov R.L."/>
            <person name="Sabathe F."/>
            <person name="Doucette-Stamm L."/>
            <person name="Soucaille P."/>
            <person name="Daly M.J."/>
            <person name="Bennett G.N."/>
            <person name="Koonin E.V."/>
            <person name="Smith D.R."/>
        </authorList>
    </citation>
    <scope>NUCLEOTIDE SEQUENCE [LARGE SCALE GENOMIC DNA]</scope>
    <source>
        <strain evidence="3">ATCC 824 / DSM 792 / JCM 1419 / LMG 5710 / VKM B-1787</strain>
        <plasmid evidence="3">pSOL1</plasmid>
    </source>
</reference>
<geneLocation type="plasmid" evidence="2 3">
    <name>pSOL1</name>
</geneLocation>
<evidence type="ECO:0000256" key="1">
    <source>
        <dbReference type="SAM" id="Phobius"/>
    </source>
</evidence>
<dbReference type="PATRIC" id="fig|272562.8.peg.19"/>
<dbReference type="Proteomes" id="UP000000814">
    <property type="component" value="Plasmid pSOL1"/>
</dbReference>
<keyword evidence="2" id="KW-0614">Plasmid</keyword>
<dbReference type="OrthoDB" id="1926513at2"/>
<gene>
    <name evidence="2" type="ordered locus">CA_P0021</name>
</gene>
<keyword evidence="1" id="KW-0812">Transmembrane</keyword>
<dbReference type="HOGENOM" id="CLU_2732762_0_0_9"/>
<keyword evidence="1" id="KW-0472">Membrane</keyword>
<keyword evidence="1" id="KW-1133">Transmembrane helix</keyword>
<dbReference type="KEGG" id="cac:CA_P0021"/>
<name>Q97TS6_CLOAB</name>
<feature type="transmembrane region" description="Helical" evidence="1">
    <location>
        <begin position="20"/>
        <end position="47"/>
    </location>
</feature>
<protein>
    <submittedName>
        <fullName evidence="2">Uncharacterized protein</fullName>
    </submittedName>
</protein>
<keyword evidence="3" id="KW-1185">Reference proteome</keyword>